<dbReference type="AlphaFoldDB" id="A0A7Y9F140"/>
<dbReference type="EMBL" id="JACCBE010000001">
    <property type="protein sequence ID" value="NYD57604.1"/>
    <property type="molecule type" value="Genomic_DNA"/>
</dbReference>
<name>A0A7Y9F140_9ACTN</name>
<accession>A0A7Y9F140</accession>
<reference evidence="2 3" key="1">
    <citation type="submission" date="2020-07" db="EMBL/GenBank/DDBJ databases">
        <title>Sequencing the genomes of 1000 actinobacteria strains.</title>
        <authorList>
            <person name="Klenk H.-P."/>
        </authorList>
    </citation>
    <scope>NUCLEOTIDE SEQUENCE [LARGE SCALE GENOMIC DNA]</scope>
    <source>
        <strain evidence="2 3">DSM 18965</strain>
    </source>
</reference>
<keyword evidence="3" id="KW-1185">Reference proteome</keyword>
<dbReference type="RefSeq" id="WP_179615344.1">
    <property type="nucleotide sequence ID" value="NZ_CP059163.1"/>
</dbReference>
<evidence type="ECO:0000313" key="3">
    <source>
        <dbReference type="Proteomes" id="UP000516957"/>
    </source>
</evidence>
<evidence type="ECO:0000313" key="2">
    <source>
        <dbReference type="EMBL" id="NYD57604.1"/>
    </source>
</evidence>
<organism evidence="2 3">
    <name type="scientific">Nocardioides marinisabuli</name>
    <dbReference type="NCBI Taxonomy" id="419476"/>
    <lineage>
        <taxon>Bacteria</taxon>
        <taxon>Bacillati</taxon>
        <taxon>Actinomycetota</taxon>
        <taxon>Actinomycetes</taxon>
        <taxon>Propionibacteriales</taxon>
        <taxon>Nocardioidaceae</taxon>
        <taxon>Nocardioides</taxon>
    </lineage>
</organism>
<proteinExistence type="predicted"/>
<dbReference type="Gene3D" id="3.10.129.10">
    <property type="entry name" value="Hotdog Thioesterase"/>
    <property type="match status" value="1"/>
</dbReference>
<dbReference type="Pfam" id="PF13452">
    <property type="entry name" value="FAS1_DH_region"/>
    <property type="match status" value="1"/>
</dbReference>
<protein>
    <recommendedName>
        <fullName evidence="1">FAS1-like dehydratase domain-containing protein</fullName>
    </recommendedName>
</protein>
<gene>
    <name evidence="2" type="ORF">BKA08_001842</name>
</gene>
<feature type="domain" description="FAS1-like dehydratase" evidence="1">
    <location>
        <begin position="12"/>
        <end position="135"/>
    </location>
</feature>
<dbReference type="SUPFAM" id="SSF54637">
    <property type="entry name" value="Thioesterase/thiol ester dehydrase-isomerase"/>
    <property type="match status" value="1"/>
</dbReference>
<dbReference type="InterPro" id="IPR029069">
    <property type="entry name" value="HotDog_dom_sf"/>
</dbReference>
<dbReference type="InterPro" id="IPR039569">
    <property type="entry name" value="FAS1-like_DH_region"/>
</dbReference>
<evidence type="ECO:0000259" key="1">
    <source>
        <dbReference type="Pfam" id="PF13452"/>
    </source>
</evidence>
<sequence length="155" mass="16368">MADLAAAGTIGAPFEVRVEAGKIQELAHALGSEHPAYRGADAVAPPTFLTVQNFWEKWAGPAADPWQAVGLDPERELHAGQEFVFHGPPPRAGTVLSARSRIESVRAKTGRDGGRMVFAVMVTEFRDEGGRLVAEATCTGVETPPSTQDTDGGTS</sequence>
<dbReference type="Proteomes" id="UP000516957">
    <property type="component" value="Unassembled WGS sequence"/>
</dbReference>
<comment type="caution">
    <text evidence="2">The sequence shown here is derived from an EMBL/GenBank/DDBJ whole genome shotgun (WGS) entry which is preliminary data.</text>
</comment>